<dbReference type="OMA" id="PDTVGKH"/>
<dbReference type="PANTHER" id="PTHR13271:SF151">
    <property type="entry name" value="SET DOMAIN-CONTAINING PROTEIN 4"/>
    <property type="match status" value="1"/>
</dbReference>
<dbReference type="GO" id="GO:0032259">
    <property type="term" value="P:methylation"/>
    <property type="evidence" value="ECO:0007669"/>
    <property type="project" value="UniProtKB-KW"/>
</dbReference>
<evidence type="ECO:0000313" key="5">
    <source>
        <dbReference type="EMBL" id="EME32739.1"/>
    </source>
</evidence>
<keyword evidence="3" id="KW-0949">S-adenosyl-L-methionine</keyword>
<dbReference type="InterPro" id="IPR050600">
    <property type="entry name" value="SETD3_SETD6_MTase"/>
</dbReference>
<evidence type="ECO:0000313" key="6">
    <source>
        <dbReference type="Proteomes" id="UP000030680"/>
    </source>
</evidence>
<dbReference type="Proteomes" id="UP000030680">
    <property type="component" value="Unassembled WGS sequence"/>
</dbReference>
<dbReference type="PANTHER" id="PTHR13271">
    <property type="entry name" value="UNCHARACTERIZED PUTATIVE METHYLTRANSFERASE"/>
    <property type="match status" value="1"/>
</dbReference>
<dbReference type="CDD" id="cd10527">
    <property type="entry name" value="SET_LSMT"/>
    <property type="match status" value="1"/>
</dbReference>
<dbReference type="EMBL" id="KB454484">
    <property type="protein sequence ID" value="EME32739.1"/>
    <property type="molecule type" value="Genomic_DNA"/>
</dbReference>
<evidence type="ECO:0000259" key="4">
    <source>
        <dbReference type="Pfam" id="PF09273"/>
    </source>
</evidence>
<dbReference type="Gene3D" id="3.90.1410.10">
    <property type="entry name" value="set domain protein methyltransferase, domain 1"/>
    <property type="match status" value="1"/>
</dbReference>
<dbReference type="SUPFAM" id="SSF82199">
    <property type="entry name" value="SET domain"/>
    <property type="match status" value="1"/>
</dbReference>
<dbReference type="OrthoDB" id="441812at2759"/>
<dbReference type="AlphaFoldDB" id="M2YA31"/>
<gene>
    <name evidence="5" type="ORF">Gasu_01040</name>
</gene>
<dbReference type="GeneID" id="17091294"/>
<dbReference type="InterPro" id="IPR015353">
    <property type="entry name" value="Rubisco_LSMT_subst-bd"/>
</dbReference>
<dbReference type="STRING" id="130081.M2YA31"/>
<dbReference type="Pfam" id="PF09273">
    <property type="entry name" value="Rubis-subs-bind"/>
    <property type="match status" value="1"/>
</dbReference>
<dbReference type="SUPFAM" id="SSF81822">
    <property type="entry name" value="RuBisCo LSMT C-terminal, substrate-binding domain"/>
    <property type="match status" value="1"/>
</dbReference>
<dbReference type="eggNOG" id="KOG1337">
    <property type="taxonomic scope" value="Eukaryota"/>
</dbReference>
<keyword evidence="2 5" id="KW-0808">Transferase</keyword>
<reference evidence="6" key="1">
    <citation type="journal article" date="2013" name="Science">
        <title>Gene transfer from bacteria and archaea facilitated evolution of an extremophilic eukaryote.</title>
        <authorList>
            <person name="Schonknecht G."/>
            <person name="Chen W.H."/>
            <person name="Ternes C.M."/>
            <person name="Barbier G.G."/>
            <person name="Shrestha R.P."/>
            <person name="Stanke M."/>
            <person name="Brautigam A."/>
            <person name="Baker B.J."/>
            <person name="Banfield J.F."/>
            <person name="Garavito R.M."/>
            <person name="Carr K."/>
            <person name="Wilkerson C."/>
            <person name="Rensing S.A."/>
            <person name="Gagneul D."/>
            <person name="Dickenson N.E."/>
            <person name="Oesterhelt C."/>
            <person name="Lercher M.J."/>
            <person name="Weber A.P."/>
        </authorList>
    </citation>
    <scope>NUCLEOTIDE SEQUENCE [LARGE SCALE GENOMIC DNA]</scope>
    <source>
        <strain evidence="6">074W</strain>
    </source>
</reference>
<dbReference type="GO" id="GO:0016279">
    <property type="term" value="F:protein-lysine N-methyltransferase activity"/>
    <property type="evidence" value="ECO:0007669"/>
    <property type="project" value="TreeGrafter"/>
</dbReference>
<keyword evidence="1 5" id="KW-0489">Methyltransferase</keyword>
<organism evidence="5 6">
    <name type="scientific">Galdieria sulphuraria</name>
    <name type="common">Red alga</name>
    <dbReference type="NCBI Taxonomy" id="130081"/>
    <lineage>
        <taxon>Eukaryota</taxon>
        <taxon>Rhodophyta</taxon>
        <taxon>Bangiophyceae</taxon>
        <taxon>Galdieriales</taxon>
        <taxon>Galdieriaceae</taxon>
        <taxon>Galdieria</taxon>
    </lineage>
</organism>
<evidence type="ECO:0000256" key="2">
    <source>
        <dbReference type="ARBA" id="ARBA00022679"/>
    </source>
</evidence>
<dbReference type="Gene3D" id="3.90.1420.10">
    <property type="entry name" value="Rubisco LSMT, substrate-binding domain"/>
    <property type="match status" value="1"/>
</dbReference>
<dbReference type="InterPro" id="IPR036464">
    <property type="entry name" value="Rubisco_LSMT_subst-bd_sf"/>
</dbReference>
<dbReference type="RefSeq" id="XP_005709259.1">
    <property type="nucleotide sequence ID" value="XM_005709202.1"/>
</dbReference>
<feature type="domain" description="Rubisco LSMT substrate-binding" evidence="4">
    <location>
        <begin position="354"/>
        <end position="473"/>
    </location>
</feature>
<accession>M2YA31</accession>
<name>M2YA31_GALSU</name>
<keyword evidence="6" id="KW-1185">Reference proteome</keyword>
<dbReference type="Gramene" id="EME32739">
    <property type="protein sequence ID" value="EME32739"/>
    <property type="gene ID" value="Gasu_01040"/>
</dbReference>
<dbReference type="KEGG" id="gsl:Gasu_01040"/>
<dbReference type="InterPro" id="IPR046341">
    <property type="entry name" value="SET_dom_sf"/>
</dbReference>
<evidence type="ECO:0000256" key="3">
    <source>
        <dbReference type="ARBA" id="ARBA00022691"/>
    </source>
</evidence>
<proteinExistence type="predicted"/>
<sequence>MPWTVQEFPSVPRLVVQPRNSSHMGCFVNVIPICKLVLVRRCFHKPILNVPTLRPSSRLCKPSRLFLVCSSGRLDLFYHWLTRENVYMPKIKLDQNKDGLRGVVAVEGIECDESFLKVPRDLSLQVTEHEECTMSEFVDPELWSQENWYVKLSLKLLKEKYLGKLSLWKPYIDILPHALNTGLVYWSSSELAQLQYRPLIEEVKINQYYREALYTRVFESLSSPVRVWLQNEKENVFFWALDMVQSRAFGIPDVGNKTYALLPMMDMLNHRVNSQTHFLYDSIANQYEMKTYSKLSPGTDIYISYGPLDNDHLLHFYGFLQTNNPSDYFQVKDIFQWLHLMYEQEEWQAQPSHLLEEKLSLLRKYHIYENGKTFHLYHDHYDDEIDIILRVFMASKTDWQQIQENFAMGLFHKALSLENQLHVWQVIIGGCKHLLKDMKTSVEEDEQLLKNKDQLSTKLQLAIQFRLEKKYILSTTISRLEHFQHII</sequence>
<evidence type="ECO:0000256" key="1">
    <source>
        <dbReference type="ARBA" id="ARBA00022603"/>
    </source>
</evidence>
<protein>
    <submittedName>
        <fullName evidence="5">Ribulose-1,5 bisphosphate carboxylase oxygenase large subunit N-methyltransferase, putative isoform 1</fullName>
    </submittedName>
</protein>